<name>A0A1L7XJF6_9HELO</name>
<feature type="compositionally biased region" description="Basic and acidic residues" evidence="1">
    <location>
        <begin position="424"/>
        <end position="435"/>
    </location>
</feature>
<organism evidence="2 3">
    <name type="scientific">Phialocephala subalpina</name>
    <dbReference type="NCBI Taxonomy" id="576137"/>
    <lineage>
        <taxon>Eukaryota</taxon>
        <taxon>Fungi</taxon>
        <taxon>Dikarya</taxon>
        <taxon>Ascomycota</taxon>
        <taxon>Pezizomycotina</taxon>
        <taxon>Leotiomycetes</taxon>
        <taxon>Helotiales</taxon>
        <taxon>Mollisiaceae</taxon>
        <taxon>Phialocephala</taxon>
        <taxon>Phialocephala fortinii species complex</taxon>
    </lineage>
</organism>
<dbReference type="STRING" id="576137.A0A1L7XJF6"/>
<evidence type="ECO:0000313" key="3">
    <source>
        <dbReference type="Proteomes" id="UP000184330"/>
    </source>
</evidence>
<feature type="compositionally biased region" description="Basic and acidic residues" evidence="1">
    <location>
        <begin position="38"/>
        <end position="48"/>
    </location>
</feature>
<accession>A0A1L7XJF6</accession>
<protein>
    <submittedName>
        <fullName evidence="2">Uncharacterized protein</fullName>
    </submittedName>
</protein>
<dbReference type="OrthoDB" id="5382953at2759"/>
<dbReference type="Proteomes" id="UP000184330">
    <property type="component" value="Unassembled WGS sequence"/>
</dbReference>
<sequence>MARRTRLVKRDGRLTKSLIITLRLPARSRSESPPPRVQEYKVPPKKDSNSSVMADSDSWPIFDIEDAAVSVPGLESVADILEIVAKKRLSTVVVRGMIDQRHRLKGSMKAEIHTDLLDPIELRKITFYSIGVDPVALWIGHESAWYSIFPDAAQSELWQSQCHAIGIFFAAVGYYEEDSARLTLPMIDQVTQILAKHASQINGLGCTLGDLIRACRSNTQFLEFHMRDTAPSQECKDGTEFDFPSTMFYKWIKGGCAMEELMTGTVNFNDVQDATLYTDVLDPVDAEGDTMMVDAGEDEEATPGPRTSIPKGKKKVWPPFKGEYISPQRPKGTPMPETFNDATLAMIYHFVHTGRENLTLDTITVGSINTALYKDFTFKMPQVASHMMTHNAREIYNALPPNFKKANIGKELLAQTPIAGPIKCTKDHDTKRSNDQMKGLNNGTETLKQRGSGRHSGATASSSAGAPAPAAVRAGRASRAADEPSAAVAPSVGLAPSPSGSGTTIGNVVIKDQPGFINGKPIPKPIKRSGVTWFGTGEDYY</sequence>
<proteinExistence type="predicted"/>
<reference evidence="2 3" key="1">
    <citation type="submission" date="2016-03" db="EMBL/GenBank/DDBJ databases">
        <authorList>
            <person name="Ploux O."/>
        </authorList>
    </citation>
    <scope>NUCLEOTIDE SEQUENCE [LARGE SCALE GENOMIC DNA]</scope>
    <source>
        <strain evidence="2 3">UAMH 11012</strain>
    </source>
</reference>
<keyword evidence="3" id="KW-1185">Reference proteome</keyword>
<dbReference type="EMBL" id="FJOG01000029">
    <property type="protein sequence ID" value="CZR65169.1"/>
    <property type="molecule type" value="Genomic_DNA"/>
</dbReference>
<evidence type="ECO:0000256" key="1">
    <source>
        <dbReference type="SAM" id="MobiDB-lite"/>
    </source>
</evidence>
<feature type="region of interest" description="Disordered" evidence="1">
    <location>
        <begin position="25"/>
        <end position="53"/>
    </location>
</feature>
<gene>
    <name evidence="2" type="ORF">PAC_15069</name>
</gene>
<feature type="compositionally biased region" description="Low complexity" evidence="1">
    <location>
        <begin position="455"/>
        <end position="478"/>
    </location>
</feature>
<evidence type="ECO:0000313" key="2">
    <source>
        <dbReference type="EMBL" id="CZR65169.1"/>
    </source>
</evidence>
<dbReference type="AlphaFoldDB" id="A0A1L7XJF6"/>
<feature type="region of interest" description="Disordered" evidence="1">
    <location>
        <begin position="421"/>
        <end position="507"/>
    </location>
</feature>